<evidence type="ECO:0008006" key="4">
    <source>
        <dbReference type="Google" id="ProtNLM"/>
    </source>
</evidence>
<sequence precursor="true">MNTLYRLSVILCLLVAAGCETTAGFYVEKDTYTQTPAVGDPDLRTSFKLEFTEKDLFARPPRRPRVAPARAAAPVASEMTMSYDPLDET</sequence>
<dbReference type="RefSeq" id="WP_145253662.1">
    <property type="nucleotide sequence ID" value="NZ_CP036279.1"/>
</dbReference>
<name>A0A518AXG4_9BACT</name>
<evidence type="ECO:0000313" key="3">
    <source>
        <dbReference type="Proteomes" id="UP000317093"/>
    </source>
</evidence>
<evidence type="ECO:0000256" key="1">
    <source>
        <dbReference type="SAM" id="SignalP"/>
    </source>
</evidence>
<accession>A0A518AXG4</accession>
<proteinExistence type="predicted"/>
<keyword evidence="1" id="KW-0732">Signal</keyword>
<protein>
    <recommendedName>
        <fullName evidence="4">Lipoprotein</fullName>
    </recommendedName>
</protein>
<gene>
    <name evidence="2" type="ORF">Pan216_02460</name>
</gene>
<dbReference type="Proteomes" id="UP000317093">
    <property type="component" value="Chromosome"/>
</dbReference>
<reference evidence="2 3" key="1">
    <citation type="submission" date="2019-02" db="EMBL/GenBank/DDBJ databases">
        <title>Deep-cultivation of Planctomycetes and their phenomic and genomic characterization uncovers novel biology.</title>
        <authorList>
            <person name="Wiegand S."/>
            <person name="Jogler M."/>
            <person name="Boedeker C."/>
            <person name="Pinto D."/>
            <person name="Vollmers J."/>
            <person name="Rivas-Marin E."/>
            <person name="Kohn T."/>
            <person name="Peeters S.H."/>
            <person name="Heuer A."/>
            <person name="Rast P."/>
            <person name="Oberbeckmann S."/>
            <person name="Bunk B."/>
            <person name="Jeske O."/>
            <person name="Meyerdierks A."/>
            <person name="Storesund J.E."/>
            <person name="Kallscheuer N."/>
            <person name="Luecker S."/>
            <person name="Lage O.M."/>
            <person name="Pohl T."/>
            <person name="Merkel B.J."/>
            <person name="Hornburger P."/>
            <person name="Mueller R.-W."/>
            <person name="Bruemmer F."/>
            <person name="Labrenz M."/>
            <person name="Spormann A.M."/>
            <person name="Op den Camp H."/>
            <person name="Overmann J."/>
            <person name="Amann R."/>
            <person name="Jetten M.S.M."/>
            <person name="Mascher T."/>
            <person name="Medema M.H."/>
            <person name="Devos D.P."/>
            <person name="Kaster A.-K."/>
            <person name="Ovreas L."/>
            <person name="Rohde M."/>
            <person name="Galperin M.Y."/>
            <person name="Jogler C."/>
        </authorList>
    </citation>
    <scope>NUCLEOTIDE SEQUENCE [LARGE SCALE GENOMIC DNA]</scope>
    <source>
        <strain evidence="2 3">Pan216</strain>
    </source>
</reference>
<dbReference type="EMBL" id="CP036279">
    <property type="protein sequence ID" value="QDU59418.1"/>
    <property type="molecule type" value="Genomic_DNA"/>
</dbReference>
<organism evidence="2 3">
    <name type="scientific">Kolteria novifilia</name>
    <dbReference type="NCBI Taxonomy" id="2527975"/>
    <lineage>
        <taxon>Bacteria</taxon>
        <taxon>Pseudomonadati</taxon>
        <taxon>Planctomycetota</taxon>
        <taxon>Planctomycetia</taxon>
        <taxon>Kolteriales</taxon>
        <taxon>Kolteriaceae</taxon>
        <taxon>Kolteria</taxon>
    </lineage>
</organism>
<dbReference type="PROSITE" id="PS51257">
    <property type="entry name" value="PROKAR_LIPOPROTEIN"/>
    <property type="match status" value="1"/>
</dbReference>
<evidence type="ECO:0000313" key="2">
    <source>
        <dbReference type="EMBL" id="QDU59418.1"/>
    </source>
</evidence>
<keyword evidence="3" id="KW-1185">Reference proteome</keyword>
<feature type="signal peptide" evidence="1">
    <location>
        <begin position="1"/>
        <end position="22"/>
    </location>
</feature>
<dbReference type="KEGG" id="knv:Pan216_02460"/>
<dbReference type="AlphaFoldDB" id="A0A518AXG4"/>
<feature type="chain" id="PRO_5021980892" description="Lipoprotein" evidence="1">
    <location>
        <begin position="23"/>
        <end position="89"/>
    </location>
</feature>